<reference evidence="1" key="2">
    <citation type="submission" date="2025-08" db="UniProtKB">
        <authorList>
            <consortium name="Ensembl"/>
        </authorList>
    </citation>
    <scope>IDENTIFICATION</scope>
</reference>
<name>A0A3P8STD7_AMPPE</name>
<proteinExistence type="predicted"/>
<sequence length="100" mass="11189">MGTSGHISSLPSHLFTTRKAVCMRANKNNICSHLSSLTHIELTGNYMNHWRASLEDCNSCSNTCSRCSTALKLWRFPATVTVLIEWYLGIDSVEKVQLAE</sequence>
<keyword evidence="2" id="KW-1185">Reference proteome</keyword>
<accession>A0A3P8STD7</accession>
<dbReference type="Ensembl" id="ENSAPET00000016071.1">
    <property type="protein sequence ID" value="ENSAPEP00000015664.1"/>
    <property type="gene ID" value="ENSAPEG00000011153.1"/>
</dbReference>
<protein>
    <submittedName>
        <fullName evidence="1">Uncharacterized protein</fullName>
    </submittedName>
</protein>
<evidence type="ECO:0000313" key="1">
    <source>
        <dbReference type="Ensembl" id="ENSAPEP00000015664.1"/>
    </source>
</evidence>
<dbReference type="AlphaFoldDB" id="A0A3P8STD7"/>
<organism evidence="1 2">
    <name type="scientific">Amphiprion percula</name>
    <name type="common">Orange clownfish</name>
    <name type="synonym">Lutjanus percula</name>
    <dbReference type="NCBI Taxonomy" id="161767"/>
    <lineage>
        <taxon>Eukaryota</taxon>
        <taxon>Metazoa</taxon>
        <taxon>Chordata</taxon>
        <taxon>Craniata</taxon>
        <taxon>Vertebrata</taxon>
        <taxon>Euteleostomi</taxon>
        <taxon>Actinopterygii</taxon>
        <taxon>Neopterygii</taxon>
        <taxon>Teleostei</taxon>
        <taxon>Neoteleostei</taxon>
        <taxon>Acanthomorphata</taxon>
        <taxon>Ovalentaria</taxon>
        <taxon>Pomacentridae</taxon>
        <taxon>Amphiprion</taxon>
    </lineage>
</organism>
<evidence type="ECO:0000313" key="2">
    <source>
        <dbReference type="Proteomes" id="UP000265080"/>
    </source>
</evidence>
<reference evidence="1" key="3">
    <citation type="submission" date="2025-09" db="UniProtKB">
        <authorList>
            <consortium name="Ensembl"/>
        </authorList>
    </citation>
    <scope>IDENTIFICATION</scope>
</reference>
<dbReference type="Proteomes" id="UP000265080">
    <property type="component" value="Chromosome 12"/>
</dbReference>
<reference evidence="1 2" key="1">
    <citation type="submission" date="2018-03" db="EMBL/GenBank/DDBJ databases">
        <title>Finding Nemo's genes: A chromosome-scale reference assembly of the genome of the orange clownfish Amphiprion percula.</title>
        <authorList>
            <person name="Lehmann R."/>
        </authorList>
    </citation>
    <scope>NUCLEOTIDE SEQUENCE</scope>
</reference>